<organism evidence="2 3">
    <name type="scientific">Taxus chinensis</name>
    <name type="common">Chinese yew</name>
    <name type="synonym">Taxus wallichiana var. chinensis</name>
    <dbReference type="NCBI Taxonomy" id="29808"/>
    <lineage>
        <taxon>Eukaryota</taxon>
        <taxon>Viridiplantae</taxon>
        <taxon>Streptophyta</taxon>
        <taxon>Embryophyta</taxon>
        <taxon>Tracheophyta</taxon>
        <taxon>Spermatophyta</taxon>
        <taxon>Pinopsida</taxon>
        <taxon>Pinidae</taxon>
        <taxon>Conifers II</taxon>
        <taxon>Cupressales</taxon>
        <taxon>Taxaceae</taxon>
        <taxon>Taxus</taxon>
    </lineage>
</organism>
<dbReference type="EMBL" id="JAHRHJ020000005">
    <property type="protein sequence ID" value="KAH9316335.1"/>
    <property type="molecule type" value="Genomic_DNA"/>
</dbReference>
<gene>
    <name evidence="2" type="ORF">KI387_024962</name>
</gene>
<protein>
    <submittedName>
        <fullName evidence="2">Uncharacterized protein</fullName>
    </submittedName>
</protein>
<comment type="caution">
    <text evidence="2">The sequence shown here is derived from an EMBL/GenBank/DDBJ whole genome shotgun (WGS) entry which is preliminary data.</text>
</comment>
<dbReference type="AlphaFoldDB" id="A0AA38G6R9"/>
<proteinExistence type="predicted"/>
<evidence type="ECO:0000256" key="1">
    <source>
        <dbReference type="SAM" id="MobiDB-lite"/>
    </source>
</evidence>
<evidence type="ECO:0000313" key="3">
    <source>
        <dbReference type="Proteomes" id="UP000824469"/>
    </source>
</evidence>
<reference evidence="2 3" key="1">
    <citation type="journal article" date="2021" name="Nat. Plants">
        <title>The Taxus genome provides insights into paclitaxel biosynthesis.</title>
        <authorList>
            <person name="Xiong X."/>
            <person name="Gou J."/>
            <person name="Liao Q."/>
            <person name="Li Y."/>
            <person name="Zhou Q."/>
            <person name="Bi G."/>
            <person name="Li C."/>
            <person name="Du R."/>
            <person name="Wang X."/>
            <person name="Sun T."/>
            <person name="Guo L."/>
            <person name="Liang H."/>
            <person name="Lu P."/>
            <person name="Wu Y."/>
            <person name="Zhang Z."/>
            <person name="Ro D.K."/>
            <person name="Shang Y."/>
            <person name="Huang S."/>
            <person name="Yan J."/>
        </authorList>
    </citation>
    <scope>NUCLEOTIDE SEQUENCE [LARGE SCALE GENOMIC DNA]</scope>
    <source>
        <strain evidence="2">Ta-2019</strain>
    </source>
</reference>
<sequence>WLVSHSLCPICRGHMADEKPRASVPFSICGRNAGNESTAPGASENAGAESAPSISIPVRGSGAGMESG</sequence>
<name>A0AA38G6R9_TAXCH</name>
<feature type="region of interest" description="Disordered" evidence="1">
    <location>
        <begin position="33"/>
        <end position="68"/>
    </location>
</feature>
<feature type="non-terminal residue" evidence="2">
    <location>
        <position position="1"/>
    </location>
</feature>
<accession>A0AA38G6R9</accession>
<evidence type="ECO:0000313" key="2">
    <source>
        <dbReference type="EMBL" id="KAH9316335.1"/>
    </source>
</evidence>
<keyword evidence="3" id="KW-1185">Reference proteome</keyword>
<dbReference type="Proteomes" id="UP000824469">
    <property type="component" value="Unassembled WGS sequence"/>
</dbReference>
<feature type="non-terminal residue" evidence="2">
    <location>
        <position position="68"/>
    </location>
</feature>